<dbReference type="EMBL" id="OBMT01000019">
    <property type="protein sequence ID" value="SOC20359.1"/>
    <property type="molecule type" value="Genomic_DNA"/>
</dbReference>
<reference evidence="2" key="1">
    <citation type="submission" date="2017-08" db="EMBL/GenBank/DDBJ databases">
        <authorList>
            <person name="Varghese N."/>
            <person name="Submissions S."/>
        </authorList>
    </citation>
    <scope>NUCLEOTIDE SEQUENCE [LARGE SCALE GENOMIC DNA]</scope>
    <source>
        <strain evidence="2">JA276</strain>
    </source>
</reference>
<evidence type="ECO:0000313" key="2">
    <source>
        <dbReference type="Proteomes" id="UP000219111"/>
    </source>
</evidence>
<evidence type="ECO:0000313" key="1">
    <source>
        <dbReference type="EMBL" id="SOC20359.1"/>
    </source>
</evidence>
<sequence length="163" mass="17556">MWCAGVKGDVAKAATAAALMWTIIGVAAAETPVGPGMEGEEAFLDVLPKVAVPADVQPISGAVNEPWRSCQSLWPQEYRQTQQGPEARAYRDIYGFVQAKEVIEVRNCSCATKAADWAQVERIASGLRQSTGTEILKWVQTQEISEEADKLIAVAEAMCAGPF</sequence>
<protein>
    <submittedName>
        <fullName evidence="1">Uncharacterized protein</fullName>
    </submittedName>
</protein>
<proteinExistence type="predicted"/>
<dbReference type="AlphaFoldDB" id="A0A285TE14"/>
<accession>A0A285TE14</accession>
<keyword evidence="2" id="KW-1185">Reference proteome</keyword>
<dbReference type="Proteomes" id="UP000219111">
    <property type="component" value="Unassembled WGS sequence"/>
</dbReference>
<name>A0A285TE14_9RHOB</name>
<organism evidence="1 2">
    <name type="scientific">Rhodobacter maris</name>
    <dbReference type="NCBI Taxonomy" id="446682"/>
    <lineage>
        <taxon>Bacteria</taxon>
        <taxon>Pseudomonadati</taxon>
        <taxon>Pseudomonadota</taxon>
        <taxon>Alphaproteobacteria</taxon>
        <taxon>Rhodobacterales</taxon>
        <taxon>Rhodobacter group</taxon>
        <taxon>Rhodobacter</taxon>
    </lineage>
</organism>
<gene>
    <name evidence="1" type="ORF">SAMN05877831_11914</name>
</gene>